<dbReference type="AlphaFoldDB" id="A0A0J1BBR4"/>
<evidence type="ECO:0000313" key="1">
    <source>
        <dbReference type="EMBL" id="KLU04077.1"/>
    </source>
</evidence>
<evidence type="ECO:0000313" key="2">
    <source>
        <dbReference type="Proteomes" id="UP000036367"/>
    </source>
</evidence>
<accession>A0A0J1BBR4</accession>
<comment type="caution">
    <text evidence="1">The sequence shown here is derived from an EMBL/GenBank/DDBJ whole genome shotgun (WGS) entry which is preliminary data.</text>
</comment>
<sequence>MLQRLIRRGVLELDSCNLIDGPANASKATTLLSLNATLSS</sequence>
<dbReference type="RefSeq" id="WP_261340224.1">
    <property type="nucleotide sequence ID" value="NZ_LECT01000029.1"/>
</dbReference>
<dbReference type="Proteomes" id="UP000036367">
    <property type="component" value="Unassembled WGS sequence"/>
</dbReference>
<reference evidence="1" key="1">
    <citation type="submission" date="2015-05" db="EMBL/GenBank/DDBJ databases">
        <title>Permanent draft genome of Rhodopirellula islandicus K833.</title>
        <authorList>
            <person name="Kizina J."/>
            <person name="Richter M."/>
            <person name="Glockner F.O."/>
            <person name="Harder J."/>
        </authorList>
    </citation>
    <scope>NUCLEOTIDE SEQUENCE [LARGE SCALE GENOMIC DNA]</scope>
    <source>
        <strain evidence="1">K833</strain>
    </source>
</reference>
<protein>
    <submittedName>
        <fullName evidence="1">Uncharacterized protein</fullName>
    </submittedName>
</protein>
<proteinExistence type="predicted"/>
<keyword evidence="2" id="KW-1185">Reference proteome</keyword>
<dbReference type="EMBL" id="LECT01000029">
    <property type="protein sequence ID" value="KLU04077.1"/>
    <property type="molecule type" value="Genomic_DNA"/>
</dbReference>
<dbReference type="PATRIC" id="fig|595434.4.peg.3489"/>
<dbReference type="STRING" id="595434.RISK_003663"/>
<name>A0A0J1BBR4_RHOIS</name>
<gene>
    <name evidence="1" type="ORF">RISK_003663</name>
</gene>
<organism evidence="1 2">
    <name type="scientific">Rhodopirellula islandica</name>
    <dbReference type="NCBI Taxonomy" id="595434"/>
    <lineage>
        <taxon>Bacteria</taxon>
        <taxon>Pseudomonadati</taxon>
        <taxon>Planctomycetota</taxon>
        <taxon>Planctomycetia</taxon>
        <taxon>Pirellulales</taxon>
        <taxon>Pirellulaceae</taxon>
        <taxon>Rhodopirellula</taxon>
    </lineage>
</organism>